<comment type="caution">
    <text evidence="2">The sequence shown here is derived from an EMBL/GenBank/DDBJ whole genome shotgun (WGS) entry which is preliminary data.</text>
</comment>
<protein>
    <submittedName>
        <fullName evidence="2">Uncharacterized protein</fullName>
    </submittedName>
</protein>
<evidence type="ECO:0000256" key="1">
    <source>
        <dbReference type="SAM" id="MobiDB-lite"/>
    </source>
</evidence>
<gene>
    <name evidence="2" type="ORF">EYF80_035729</name>
</gene>
<feature type="compositionally biased region" description="Basic residues" evidence="1">
    <location>
        <begin position="1"/>
        <end position="10"/>
    </location>
</feature>
<accession>A0A4Z2GKD2</accession>
<feature type="region of interest" description="Disordered" evidence="1">
    <location>
        <begin position="1"/>
        <end position="20"/>
    </location>
</feature>
<dbReference type="AlphaFoldDB" id="A0A4Z2GKD2"/>
<reference evidence="2 3" key="1">
    <citation type="submission" date="2019-03" db="EMBL/GenBank/DDBJ databases">
        <title>First draft genome of Liparis tanakae, snailfish: a comprehensive survey of snailfish specific genes.</title>
        <authorList>
            <person name="Kim W."/>
            <person name="Song I."/>
            <person name="Jeong J.-H."/>
            <person name="Kim D."/>
            <person name="Kim S."/>
            <person name="Ryu S."/>
            <person name="Song J.Y."/>
            <person name="Lee S.K."/>
        </authorList>
    </citation>
    <scope>NUCLEOTIDE SEQUENCE [LARGE SCALE GENOMIC DNA]</scope>
    <source>
        <tissue evidence="2">Muscle</tissue>
    </source>
</reference>
<evidence type="ECO:0000313" key="2">
    <source>
        <dbReference type="EMBL" id="TNN54038.1"/>
    </source>
</evidence>
<dbReference type="Proteomes" id="UP000314294">
    <property type="component" value="Unassembled WGS sequence"/>
</dbReference>
<organism evidence="2 3">
    <name type="scientific">Liparis tanakae</name>
    <name type="common">Tanaka's snailfish</name>
    <dbReference type="NCBI Taxonomy" id="230148"/>
    <lineage>
        <taxon>Eukaryota</taxon>
        <taxon>Metazoa</taxon>
        <taxon>Chordata</taxon>
        <taxon>Craniata</taxon>
        <taxon>Vertebrata</taxon>
        <taxon>Euteleostomi</taxon>
        <taxon>Actinopterygii</taxon>
        <taxon>Neopterygii</taxon>
        <taxon>Teleostei</taxon>
        <taxon>Neoteleostei</taxon>
        <taxon>Acanthomorphata</taxon>
        <taxon>Eupercaria</taxon>
        <taxon>Perciformes</taxon>
        <taxon>Cottioidei</taxon>
        <taxon>Cottales</taxon>
        <taxon>Liparidae</taxon>
        <taxon>Liparis</taxon>
    </lineage>
</organism>
<proteinExistence type="predicted"/>
<dbReference type="EMBL" id="SRLO01000497">
    <property type="protein sequence ID" value="TNN54038.1"/>
    <property type="molecule type" value="Genomic_DNA"/>
</dbReference>
<name>A0A4Z2GKD2_9TELE</name>
<evidence type="ECO:0000313" key="3">
    <source>
        <dbReference type="Proteomes" id="UP000314294"/>
    </source>
</evidence>
<keyword evidence="3" id="KW-1185">Reference proteome</keyword>
<sequence>MRKSSRRSRARSPAASRPDATVGLVLPHRAHCQGNRVATPWASRSSVSACSICLSVVELAHWSIRGTSICSRTPERWSERESLRRERGEQRLNSIKDVTEYPPAALILW</sequence>